<sequence length="197" mass="20905">MSMQPANLTSRLAPALGIVLVLILTGCASEPVNFHTLVPAYGAPADGQAPGLDIRIQQVTVPAQVDRTQIVIRQGRSGLAVLETEWWGAPLVDEIHSALQYRLNPPPGSPPTQPKAALWVDVQRFDSVLGEYALLDVKWRLKPADSSAETLCHTVLKTPAGADMEALVNAHQTNLIALAALIVDASHGRLRSCAGGG</sequence>
<evidence type="ECO:0000259" key="1">
    <source>
        <dbReference type="Pfam" id="PF03886"/>
    </source>
</evidence>
<organism evidence="2 3">
    <name type="scientific">Pseudomonas flexibilis</name>
    <dbReference type="NCBI Taxonomy" id="706570"/>
    <lineage>
        <taxon>Bacteria</taxon>
        <taxon>Pseudomonadati</taxon>
        <taxon>Pseudomonadota</taxon>
        <taxon>Gammaproteobacteria</taxon>
        <taxon>Pseudomonadales</taxon>
        <taxon>Pseudomonadaceae</taxon>
        <taxon>Pseudomonas</taxon>
    </lineage>
</organism>
<dbReference type="AlphaFoldDB" id="A0A1N6S2E6"/>
<gene>
    <name evidence="2" type="ORF">SAMN05421672_105147</name>
</gene>
<dbReference type="InterPro" id="IPR005586">
    <property type="entry name" value="ABC_trans_aux"/>
</dbReference>
<proteinExistence type="predicted"/>
<dbReference type="Pfam" id="PF03886">
    <property type="entry name" value="ABC_trans_aux"/>
    <property type="match status" value="1"/>
</dbReference>
<dbReference type="Gene3D" id="3.40.50.10610">
    <property type="entry name" value="ABC-type transport auxiliary lipoprotein component"/>
    <property type="match status" value="1"/>
</dbReference>
<accession>A0A1N6S2E6</accession>
<reference evidence="2 3" key="1">
    <citation type="submission" date="2017-01" db="EMBL/GenBank/DDBJ databases">
        <authorList>
            <person name="Mah S.A."/>
            <person name="Swanson W.J."/>
            <person name="Moy G.W."/>
            <person name="Vacquier V.D."/>
        </authorList>
    </citation>
    <scope>NUCLEOTIDE SEQUENCE [LARGE SCALE GENOMIC DNA]</scope>
    <source>
        <strain evidence="2 3">ATCC 29606</strain>
    </source>
</reference>
<dbReference type="EMBL" id="FTMC01000005">
    <property type="protein sequence ID" value="SIQ35142.1"/>
    <property type="molecule type" value="Genomic_DNA"/>
</dbReference>
<feature type="domain" description="ABC-type transport auxiliary lipoprotein component" evidence="1">
    <location>
        <begin position="36"/>
        <end position="182"/>
    </location>
</feature>
<protein>
    <recommendedName>
        <fullName evidence="1">ABC-type transport auxiliary lipoprotein component domain-containing protein</fullName>
    </recommendedName>
</protein>
<dbReference type="SUPFAM" id="SSF159594">
    <property type="entry name" value="XCC0632-like"/>
    <property type="match status" value="1"/>
</dbReference>
<dbReference type="Proteomes" id="UP000186079">
    <property type="component" value="Unassembled WGS sequence"/>
</dbReference>
<evidence type="ECO:0000313" key="3">
    <source>
        <dbReference type="Proteomes" id="UP000186079"/>
    </source>
</evidence>
<name>A0A1N6S2E6_9PSED</name>
<evidence type="ECO:0000313" key="2">
    <source>
        <dbReference type="EMBL" id="SIQ35142.1"/>
    </source>
</evidence>